<keyword evidence="5" id="KW-0811">Translocation</keyword>
<comment type="function">
    <text evidence="5">Part of the twin-arginine translocation (Tat) system that transports large folded proteins containing a characteristic twin-arginine motif in their signal peptide across membranes.</text>
</comment>
<keyword evidence="5" id="KW-0813">Transport</keyword>
<gene>
    <name evidence="5 6" type="primary">tatC</name>
    <name evidence="6" type="ORF">D2A34_03905</name>
</gene>
<keyword evidence="5" id="KW-0653">Protein transport</keyword>
<dbReference type="GO" id="GO:0009977">
    <property type="term" value="F:proton motive force dependent protein transmembrane transporter activity"/>
    <property type="evidence" value="ECO:0007669"/>
    <property type="project" value="TreeGrafter"/>
</dbReference>
<dbReference type="Proteomes" id="UP000265930">
    <property type="component" value="Unassembled WGS sequence"/>
</dbReference>
<dbReference type="PRINTS" id="PR01840">
    <property type="entry name" value="TATCFAMILY"/>
</dbReference>
<evidence type="ECO:0000256" key="5">
    <source>
        <dbReference type="HAMAP-Rule" id="MF_00902"/>
    </source>
</evidence>
<feature type="transmembrane region" description="Helical" evidence="5">
    <location>
        <begin position="198"/>
        <end position="213"/>
    </location>
</feature>
<keyword evidence="5" id="KW-1003">Cell membrane</keyword>
<keyword evidence="3 5" id="KW-1133">Transmembrane helix</keyword>
<dbReference type="Pfam" id="PF00902">
    <property type="entry name" value="TatC"/>
    <property type="match status" value="1"/>
</dbReference>
<comment type="subcellular location">
    <subcellularLocation>
        <location evidence="5">Cell membrane</location>
        <topology evidence="5">Multi-pass membrane protein</topology>
    </subcellularLocation>
    <subcellularLocation>
        <location evidence="1">Membrane</location>
        <topology evidence="1">Multi-pass membrane protein</topology>
    </subcellularLocation>
</comment>
<feature type="transmembrane region" description="Helical" evidence="5">
    <location>
        <begin position="108"/>
        <end position="137"/>
    </location>
</feature>
<keyword evidence="2 5" id="KW-0812">Transmembrane</keyword>
<dbReference type="InterPro" id="IPR002033">
    <property type="entry name" value="TatC"/>
</dbReference>
<evidence type="ECO:0000313" key="6">
    <source>
        <dbReference type="EMBL" id="RII36540.1"/>
    </source>
</evidence>
<feature type="transmembrane region" description="Helical" evidence="5">
    <location>
        <begin position="219"/>
        <end position="240"/>
    </location>
</feature>
<feature type="transmembrane region" description="Helical" evidence="5">
    <location>
        <begin position="157"/>
        <end position="186"/>
    </location>
</feature>
<name>A0A399IU95_9CLOT</name>
<dbReference type="GO" id="GO:0065002">
    <property type="term" value="P:intracellular protein transmembrane transport"/>
    <property type="evidence" value="ECO:0007669"/>
    <property type="project" value="TreeGrafter"/>
</dbReference>
<comment type="caution">
    <text evidence="6">The sequence shown here is derived from an EMBL/GenBank/DDBJ whole genome shotgun (WGS) entry which is preliminary data.</text>
</comment>
<dbReference type="EMBL" id="QXDJ01000001">
    <property type="protein sequence ID" value="RII36540.1"/>
    <property type="molecule type" value="Genomic_DNA"/>
</dbReference>
<feature type="transmembrane region" description="Helical" evidence="5">
    <location>
        <begin position="77"/>
        <end position="99"/>
    </location>
</feature>
<comment type="similarity">
    <text evidence="5">Belongs to the TatC family.</text>
</comment>
<comment type="subunit">
    <text evidence="5">Forms a complex with TatA.</text>
</comment>
<keyword evidence="4 5" id="KW-0472">Membrane</keyword>
<organism evidence="6 7">
    <name type="scientific">Clostridium chromiireducens</name>
    <dbReference type="NCBI Taxonomy" id="225345"/>
    <lineage>
        <taxon>Bacteria</taxon>
        <taxon>Bacillati</taxon>
        <taxon>Bacillota</taxon>
        <taxon>Clostridia</taxon>
        <taxon>Eubacteriales</taxon>
        <taxon>Clostridiaceae</taxon>
        <taxon>Clostridium</taxon>
    </lineage>
</organism>
<dbReference type="NCBIfam" id="TIGR00945">
    <property type="entry name" value="tatC"/>
    <property type="match status" value="1"/>
</dbReference>
<dbReference type="AlphaFoldDB" id="A0A399IU95"/>
<evidence type="ECO:0000256" key="1">
    <source>
        <dbReference type="ARBA" id="ARBA00004141"/>
    </source>
</evidence>
<evidence type="ECO:0000313" key="7">
    <source>
        <dbReference type="Proteomes" id="UP000265930"/>
    </source>
</evidence>
<accession>A0A399IU95</accession>
<reference evidence="6 7" key="1">
    <citation type="submission" date="2018-08" db="EMBL/GenBank/DDBJ databases">
        <title>Genome of Clostridium chromiireducens C1, DSM12136.</title>
        <authorList>
            <person name="Xing M."/>
            <person name="Wei Y."/>
            <person name="Ang E.L."/>
            <person name="Zhao H."/>
            <person name="Zhang Y."/>
        </authorList>
    </citation>
    <scope>NUCLEOTIDE SEQUENCE [LARGE SCALE GENOMIC DNA]</scope>
    <source>
        <strain evidence="6 7">C1</strain>
    </source>
</reference>
<evidence type="ECO:0000256" key="4">
    <source>
        <dbReference type="ARBA" id="ARBA00023136"/>
    </source>
</evidence>
<dbReference type="PANTHER" id="PTHR30371">
    <property type="entry name" value="SEC-INDEPENDENT PROTEIN TRANSLOCASE PROTEIN TATC"/>
    <property type="match status" value="1"/>
</dbReference>
<sequence length="251" mass="28682">MKLESVSLNEKEIAVTEHLEELRKRIIISLVSITVASAIAYSKIILLIEFMMKPLRGLNLELVFFSLTEGFITRFKLAVLVGIVCMSPIIFYEIIAFIIPGLKKKEKVLLYCSIFFLCVFFISGILFGYIILLPYVLNFLMNYSQSYLNPILSGSMYLGFIGAFCLVMGFIFIIPLLLLILGLVGVINSKILRKSRRYMILGLAAIELSFIPATDMLTFFVVILPVLVIYEIAIWIIYFIEKRKMKKIDLE</sequence>
<protein>
    <recommendedName>
        <fullName evidence="5">Sec-independent protein translocase protein TatC</fullName>
    </recommendedName>
</protein>
<proteinExistence type="inferred from homology"/>
<evidence type="ECO:0000256" key="3">
    <source>
        <dbReference type="ARBA" id="ARBA00022989"/>
    </source>
</evidence>
<feature type="transmembrane region" description="Helical" evidence="5">
    <location>
        <begin position="26"/>
        <end position="48"/>
    </location>
</feature>
<dbReference type="HAMAP" id="MF_00902">
    <property type="entry name" value="TatC"/>
    <property type="match status" value="1"/>
</dbReference>
<evidence type="ECO:0000256" key="2">
    <source>
        <dbReference type="ARBA" id="ARBA00022692"/>
    </source>
</evidence>
<dbReference type="GO" id="GO:0043953">
    <property type="term" value="P:protein transport by the Tat complex"/>
    <property type="evidence" value="ECO:0007669"/>
    <property type="project" value="UniProtKB-UniRule"/>
</dbReference>
<dbReference type="PANTHER" id="PTHR30371:SF0">
    <property type="entry name" value="SEC-INDEPENDENT PROTEIN TRANSLOCASE PROTEIN TATC, CHLOROPLASTIC-RELATED"/>
    <property type="match status" value="1"/>
</dbReference>
<dbReference type="GO" id="GO:0033281">
    <property type="term" value="C:TAT protein transport complex"/>
    <property type="evidence" value="ECO:0007669"/>
    <property type="project" value="UniProtKB-UniRule"/>
</dbReference>